<reference evidence="2 3" key="1">
    <citation type="submission" date="2015-09" db="EMBL/GenBank/DDBJ databases">
        <title>Atta colombica WGS genome.</title>
        <authorList>
            <person name="Nygaard S."/>
            <person name="Hu H."/>
            <person name="Boomsma J."/>
            <person name="Zhang G."/>
        </authorList>
    </citation>
    <scope>NUCLEOTIDE SEQUENCE [LARGE SCALE GENOMIC DNA]</scope>
    <source>
        <strain evidence="2">Treedump-2</strain>
        <tissue evidence="2">Whole body</tissue>
    </source>
</reference>
<proteinExistence type="predicted"/>
<gene>
    <name evidence="2" type="ORF">ALC53_08049</name>
</gene>
<evidence type="ECO:0000313" key="2">
    <source>
        <dbReference type="EMBL" id="KYM81485.1"/>
    </source>
</evidence>
<evidence type="ECO:0000313" key="3">
    <source>
        <dbReference type="Proteomes" id="UP000078540"/>
    </source>
</evidence>
<feature type="compositionally biased region" description="Basic and acidic residues" evidence="1">
    <location>
        <begin position="271"/>
        <end position="286"/>
    </location>
</feature>
<accession>A0A151I2K0</accession>
<dbReference type="AlphaFoldDB" id="A0A151I2K0"/>
<organism evidence="2 3">
    <name type="scientific">Atta colombica</name>
    <dbReference type="NCBI Taxonomy" id="520822"/>
    <lineage>
        <taxon>Eukaryota</taxon>
        <taxon>Metazoa</taxon>
        <taxon>Ecdysozoa</taxon>
        <taxon>Arthropoda</taxon>
        <taxon>Hexapoda</taxon>
        <taxon>Insecta</taxon>
        <taxon>Pterygota</taxon>
        <taxon>Neoptera</taxon>
        <taxon>Endopterygota</taxon>
        <taxon>Hymenoptera</taxon>
        <taxon>Apocrita</taxon>
        <taxon>Aculeata</taxon>
        <taxon>Formicoidea</taxon>
        <taxon>Formicidae</taxon>
        <taxon>Myrmicinae</taxon>
        <taxon>Atta</taxon>
    </lineage>
</organism>
<sequence>MYNYYTSSKKTVVKSRIQRSYSYFGITLAESELYNMQQAKSLLSPSYLSSIFFSLSARHIQSTYQFPIWHLPLTSPPLALHFVISDRKEEKHAGERRRRNLISGAQSPLCFPIPRSSANVDCGRRGRSRVFAPPTDRVNTLIDAKNRERQTDEGGREIVKKNGGKLNVIERADERSRTRGRVVKWEEKVEEMLGRGRKMAGRGVHKGSQRVQVTINSINIAKGSLFMKTEIPLPRVKKVNDAIACIKKGIPRRKTAARLRDGRSEEAWRIKWQDQEERTQDKEGSRGRSSAQDPRRNRRSGTAMNHFRPTKKRERERKRERGRESSATQRSTDKIKMRWPFRERVGGRSGGGK</sequence>
<dbReference type="Proteomes" id="UP000078540">
    <property type="component" value="Unassembled WGS sequence"/>
</dbReference>
<evidence type="ECO:0000256" key="1">
    <source>
        <dbReference type="SAM" id="MobiDB-lite"/>
    </source>
</evidence>
<name>A0A151I2K0_9HYME</name>
<feature type="compositionally biased region" description="Basic and acidic residues" evidence="1">
    <location>
        <begin position="331"/>
        <end position="346"/>
    </location>
</feature>
<protein>
    <submittedName>
        <fullName evidence="2">Uncharacterized protein</fullName>
    </submittedName>
</protein>
<dbReference type="EMBL" id="KQ976533">
    <property type="protein sequence ID" value="KYM81485.1"/>
    <property type="molecule type" value="Genomic_DNA"/>
</dbReference>
<feature type="region of interest" description="Disordered" evidence="1">
    <location>
        <begin position="271"/>
        <end position="353"/>
    </location>
</feature>
<keyword evidence="3" id="KW-1185">Reference proteome</keyword>